<reference evidence="2" key="1">
    <citation type="submission" date="2017-04" db="EMBL/GenBank/DDBJ databases">
        <authorList>
            <person name="Varghese N."/>
            <person name="Submissions S."/>
        </authorList>
    </citation>
    <scope>NUCLEOTIDE SEQUENCE [LARGE SCALE GENOMIC DNA]</scope>
    <source>
        <strain evidence="2">DSM 9293</strain>
    </source>
</reference>
<protein>
    <submittedName>
        <fullName evidence="1">Uncharacterized protein</fullName>
    </submittedName>
</protein>
<dbReference type="EMBL" id="FWWY01000001">
    <property type="protein sequence ID" value="SMC07296.1"/>
    <property type="molecule type" value="Genomic_DNA"/>
</dbReference>
<dbReference type="AlphaFoldDB" id="A0A1W1WM11"/>
<dbReference type="RefSeq" id="WP_020374758.1">
    <property type="nucleotide sequence ID" value="NZ_FWWY01000001.1"/>
</dbReference>
<organism evidence="1 2">
    <name type="scientific">Sulfobacillus thermosulfidooxidans (strain DSM 9293 / VKM B-1269 / AT-1)</name>
    <dbReference type="NCBI Taxonomy" id="929705"/>
    <lineage>
        <taxon>Bacteria</taxon>
        <taxon>Bacillati</taxon>
        <taxon>Bacillota</taxon>
        <taxon>Clostridia</taxon>
        <taxon>Eubacteriales</taxon>
        <taxon>Clostridiales Family XVII. Incertae Sedis</taxon>
        <taxon>Sulfobacillus</taxon>
    </lineage>
</organism>
<evidence type="ECO:0000313" key="2">
    <source>
        <dbReference type="Proteomes" id="UP000192660"/>
    </source>
</evidence>
<accession>A0A1W1WM11</accession>
<dbReference type="Proteomes" id="UP000192660">
    <property type="component" value="Unassembled WGS sequence"/>
</dbReference>
<evidence type="ECO:0000313" key="1">
    <source>
        <dbReference type="EMBL" id="SMC07296.1"/>
    </source>
</evidence>
<keyword evidence="2" id="KW-1185">Reference proteome</keyword>
<sequence length="108" mass="12628">MTTYQYLVGPHIWVKQTPQWNAVIETFSLPMFTDNQRARLMQWVDLDNRYVDWEAIHREATHYSPEQRTLLRIAHALHQDGDCQLSELGQLSSAGRSAAIMLIGLRYR</sequence>
<proteinExistence type="predicted"/>
<gene>
    <name evidence="1" type="ORF">SAMN00768000_3314</name>
</gene>
<dbReference type="OrthoDB" id="2082584at2"/>
<name>A0A1W1WM11_SULTA</name>